<dbReference type="InterPro" id="IPR016032">
    <property type="entry name" value="Sig_transdc_resp-reg_C-effctor"/>
</dbReference>
<dbReference type="InterPro" id="IPR036388">
    <property type="entry name" value="WH-like_DNA-bd_sf"/>
</dbReference>
<keyword evidence="3" id="KW-1185">Reference proteome</keyword>
<reference evidence="2 3" key="1">
    <citation type="submission" date="2016-01" db="EMBL/GenBank/DDBJ databases">
        <title>Whole genome sequence and analysis of Micromonospora rosaria DSM 803, which can produce antibacterial substance rosamicin.</title>
        <authorList>
            <person name="Yang H."/>
            <person name="He X."/>
            <person name="Zhu D."/>
        </authorList>
    </citation>
    <scope>NUCLEOTIDE SEQUENCE [LARGE SCALE GENOMIC DNA]</scope>
    <source>
        <strain evidence="2 3">DSM 803</strain>
    </source>
</reference>
<dbReference type="Pfam" id="PF13401">
    <property type="entry name" value="AAA_22"/>
    <property type="match status" value="1"/>
</dbReference>
<dbReference type="GO" id="GO:0003677">
    <property type="term" value="F:DNA binding"/>
    <property type="evidence" value="ECO:0007669"/>
    <property type="project" value="InterPro"/>
</dbReference>
<organism evidence="2 3">
    <name type="scientific">Micromonospora rosaria</name>
    <dbReference type="NCBI Taxonomy" id="47874"/>
    <lineage>
        <taxon>Bacteria</taxon>
        <taxon>Bacillati</taxon>
        <taxon>Actinomycetota</taxon>
        <taxon>Actinomycetes</taxon>
        <taxon>Micromonosporales</taxon>
        <taxon>Micromonosporaceae</taxon>
        <taxon>Micromonospora</taxon>
    </lineage>
</organism>
<accession>A0A136PU39</accession>
<dbReference type="InterPro" id="IPR049945">
    <property type="entry name" value="AAA_22"/>
</dbReference>
<dbReference type="SUPFAM" id="SSF52540">
    <property type="entry name" value="P-loop containing nucleoside triphosphate hydrolases"/>
    <property type="match status" value="1"/>
</dbReference>
<dbReference type="InterPro" id="IPR000792">
    <property type="entry name" value="Tscrpt_reg_LuxR_C"/>
</dbReference>
<dbReference type="Gene3D" id="3.40.50.300">
    <property type="entry name" value="P-loop containing nucleotide triphosphate hydrolases"/>
    <property type="match status" value="1"/>
</dbReference>
<dbReference type="GO" id="GO:0016887">
    <property type="term" value="F:ATP hydrolysis activity"/>
    <property type="evidence" value="ECO:0007669"/>
    <property type="project" value="InterPro"/>
</dbReference>
<dbReference type="PROSITE" id="PS50043">
    <property type="entry name" value="HTH_LUXR_2"/>
    <property type="match status" value="1"/>
</dbReference>
<dbReference type="Pfam" id="PF00196">
    <property type="entry name" value="GerE"/>
    <property type="match status" value="1"/>
</dbReference>
<dbReference type="Gene3D" id="1.10.10.10">
    <property type="entry name" value="Winged helix-like DNA-binding domain superfamily/Winged helix DNA-binding domain"/>
    <property type="match status" value="1"/>
</dbReference>
<proteinExistence type="predicted"/>
<feature type="domain" description="HTH luxR-type" evidence="1">
    <location>
        <begin position="738"/>
        <end position="803"/>
    </location>
</feature>
<dbReference type="SUPFAM" id="SSF46894">
    <property type="entry name" value="C-terminal effector domain of the bipartite response regulators"/>
    <property type="match status" value="1"/>
</dbReference>
<evidence type="ECO:0000259" key="1">
    <source>
        <dbReference type="PROSITE" id="PS50043"/>
    </source>
</evidence>
<dbReference type="PRINTS" id="PR00038">
    <property type="entry name" value="HTHLUXR"/>
</dbReference>
<dbReference type="InterPro" id="IPR058852">
    <property type="entry name" value="HTH_77"/>
</dbReference>
<dbReference type="AlphaFoldDB" id="A0A136PU39"/>
<dbReference type="InterPro" id="IPR027417">
    <property type="entry name" value="P-loop_NTPase"/>
</dbReference>
<dbReference type="Proteomes" id="UP000070620">
    <property type="component" value="Unassembled WGS sequence"/>
</dbReference>
<evidence type="ECO:0000313" key="2">
    <source>
        <dbReference type="EMBL" id="KXK61854.1"/>
    </source>
</evidence>
<dbReference type="CDD" id="cd06170">
    <property type="entry name" value="LuxR_C_like"/>
    <property type="match status" value="1"/>
</dbReference>
<comment type="caution">
    <text evidence="2">The sequence shown here is derived from an EMBL/GenBank/DDBJ whole genome shotgun (WGS) entry which is preliminary data.</text>
</comment>
<gene>
    <name evidence="2" type="ORF">AWW66_11385</name>
</gene>
<sequence length="820" mass="87378">MACETCRTQIDRSSAVTSSTSARYCSNACRQRAYRLRRKVGGATVAGSGPRSTHLSSFVGRVDELVELRRLLRTTRMLTLTGPAGVGKSRLAVELADQERRGSRCDVVVVELGDLCAPADIAERLAEAMGVPVDEAEPGPPEPGPDTRDRLLVLNDCEHVLDACAPMLTTLLVRLPVLRVVATTREAFRLPGELVCPVPPLSLPDPEASGAATLEPRSDAVRLFVDRARAVTCGFELTEENAAHVTSICARLDGLPLAIELAARLVRSFPPAEIHARLDDRLALLTAGWRTADKRHSGMRAAFDWGYELLTSVQQALFRRLSVLSGHFSPEAVTAVAAGPDVPAAAVPELLADLEAKSLIVSCADREGRARFRMLESIRVYARELLVVRDDVRAVQERLIGWLAGLAAPLCDTAVVPAAALAAIVAESDNFAAALGMFADPTDDRQLLLAAALACTEAWGGLRTDADRLLPETLRRVSPRSRYRSVAVGAAAVLAARNDDAETALRLAHDAVQVERDGPARPALLSRLLLVRSVLLAEAGEPARALADLSECLGISRARTDALMTGAGQSALARVLLQTGDVTRAADVLANARPYLEGDGVPRWLREHLHTTAGLIALEDGQLGAAQAAFTSSLQSFQERSVDAGVTIEGLAVVAVRSGRYELGLHLFAVARRLGAPYAPAWWRDRVTAATAEAIRKVPAARAKAALMSGRDLPRHQIATRTLGLLTSSGGDPAGTPEVTGGASLSRREWEVVALVVEGRTNRQIAARLFLSVRTVETHLSHIRATLGLRSRSHLAAWGAQHQSCAAAAGTAPSPSLRSA</sequence>
<dbReference type="InterPro" id="IPR011990">
    <property type="entry name" value="TPR-like_helical_dom_sf"/>
</dbReference>
<dbReference type="GO" id="GO:0006355">
    <property type="term" value="P:regulation of DNA-templated transcription"/>
    <property type="evidence" value="ECO:0007669"/>
    <property type="project" value="InterPro"/>
</dbReference>
<dbReference type="EMBL" id="LRQV01000031">
    <property type="protein sequence ID" value="KXK61854.1"/>
    <property type="molecule type" value="Genomic_DNA"/>
</dbReference>
<name>A0A136PU39_9ACTN</name>
<dbReference type="Pfam" id="PF25872">
    <property type="entry name" value="HTH_77"/>
    <property type="match status" value="1"/>
</dbReference>
<protein>
    <recommendedName>
        <fullName evidence="1">HTH luxR-type domain-containing protein</fullName>
    </recommendedName>
</protein>
<evidence type="ECO:0000313" key="3">
    <source>
        <dbReference type="Proteomes" id="UP000070620"/>
    </source>
</evidence>
<dbReference type="SMART" id="SM00421">
    <property type="entry name" value="HTH_LUXR"/>
    <property type="match status" value="1"/>
</dbReference>
<dbReference type="SUPFAM" id="SSF48452">
    <property type="entry name" value="TPR-like"/>
    <property type="match status" value="1"/>
</dbReference>
<dbReference type="PANTHER" id="PTHR47691:SF3">
    <property type="entry name" value="HTH-TYPE TRANSCRIPTIONAL REGULATOR RV0890C-RELATED"/>
    <property type="match status" value="1"/>
</dbReference>
<dbReference type="PANTHER" id="PTHR47691">
    <property type="entry name" value="REGULATOR-RELATED"/>
    <property type="match status" value="1"/>
</dbReference>
<dbReference type="Gene3D" id="1.25.40.10">
    <property type="entry name" value="Tetratricopeptide repeat domain"/>
    <property type="match status" value="1"/>
</dbReference>